<reference evidence="2 3" key="1">
    <citation type="submission" date="2018-11" db="EMBL/GenBank/DDBJ databases">
        <title>Rhodococcus spongicola sp. nov. and Rhodococcus xishaensis sp. nov. from marine sponges.</title>
        <authorList>
            <person name="Li L."/>
            <person name="Lin H.W."/>
        </authorList>
    </citation>
    <scope>NUCLEOTIDE SEQUENCE [LARGE SCALE GENOMIC DNA]</scope>
    <source>
        <strain evidence="2 3">CCTCC AB2014297</strain>
    </source>
</reference>
<name>A0A3S3ADQ7_9NOCA</name>
<dbReference type="EMBL" id="RKLP01000011">
    <property type="protein sequence ID" value="RVW07806.1"/>
    <property type="molecule type" value="Genomic_DNA"/>
</dbReference>
<keyword evidence="2" id="KW-0378">Hydrolase</keyword>
<dbReference type="GO" id="GO:0016787">
    <property type="term" value="F:hydrolase activity"/>
    <property type="evidence" value="ECO:0007669"/>
    <property type="project" value="UniProtKB-KW"/>
</dbReference>
<evidence type="ECO:0000313" key="3">
    <source>
        <dbReference type="Proteomes" id="UP000286208"/>
    </source>
</evidence>
<organism evidence="2 3">
    <name type="scientific">Prescottella agglutinans</name>
    <dbReference type="NCBI Taxonomy" id="1644129"/>
    <lineage>
        <taxon>Bacteria</taxon>
        <taxon>Bacillati</taxon>
        <taxon>Actinomycetota</taxon>
        <taxon>Actinomycetes</taxon>
        <taxon>Mycobacteriales</taxon>
        <taxon>Nocardiaceae</taxon>
        <taxon>Prescottella</taxon>
    </lineage>
</organism>
<dbReference type="Pfam" id="PF01557">
    <property type="entry name" value="FAA_hydrolase"/>
    <property type="match status" value="1"/>
</dbReference>
<comment type="caution">
    <text evidence="2">The sequence shown here is derived from an EMBL/GenBank/DDBJ whole genome shotgun (WGS) entry which is preliminary data.</text>
</comment>
<evidence type="ECO:0000313" key="2">
    <source>
        <dbReference type="EMBL" id="RVW07806.1"/>
    </source>
</evidence>
<feature type="domain" description="Fumarylacetoacetase-like C-terminal" evidence="1">
    <location>
        <begin position="78"/>
        <end position="299"/>
    </location>
</feature>
<evidence type="ECO:0000259" key="1">
    <source>
        <dbReference type="Pfam" id="PF01557"/>
    </source>
</evidence>
<protein>
    <submittedName>
        <fullName evidence="2">Fumarylacetoacetate hydrolase family protein</fullName>
    </submittedName>
</protein>
<dbReference type="Gene3D" id="3.90.850.10">
    <property type="entry name" value="Fumarylacetoacetase-like, C-terminal domain"/>
    <property type="match status" value="1"/>
</dbReference>
<dbReference type="OrthoDB" id="2273115at2"/>
<accession>A0A3S3ADQ7</accession>
<keyword evidence="3" id="KW-1185">Reference proteome</keyword>
<dbReference type="SUPFAM" id="SSF56529">
    <property type="entry name" value="FAH"/>
    <property type="match status" value="1"/>
</dbReference>
<dbReference type="AlphaFoldDB" id="A0A3S3ADQ7"/>
<sequence>MKWCTYRTPGRSGLRTGVLDAGGDHIYGLEAGVTLLSLLEGDLLSEAGRNALHSPAEVVGMGSVELAPPIPRPPSFRDFMSFETHLQNSARMMSVDVPEAWYRAPAFYFSNAAAMLGPNEPVKRPPATTALDYELEVAAVVGRAGSDLTPDQAKDHIAGYLVLCDWSARDFQREEIPLTMGPSKSKDFATSLSGFLVTPDELVGSEIAEGYDLSMTADVNGRRYSEGNLRDLHWSFPEMIAAASRNTIVSPGDIIGSGTVGTGCILELSGLYGPEAFPYLSPGDRVRLEVAGIGVIEAGIHDASGIGLRGNV</sequence>
<dbReference type="InterPro" id="IPR036663">
    <property type="entry name" value="Fumarylacetoacetase_C_sf"/>
</dbReference>
<gene>
    <name evidence="2" type="ORF">EGT67_20475</name>
</gene>
<proteinExistence type="predicted"/>
<dbReference type="Proteomes" id="UP000286208">
    <property type="component" value="Unassembled WGS sequence"/>
</dbReference>
<dbReference type="RefSeq" id="WP_127917928.1">
    <property type="nucleotide sequence ID" value="NZ_RKLP01000011.1"/>
</dbReference>
<dbReference type="PANTHER" id="PTHR43211">
    <property type="entry name" value="FUMARYLACETOACETATE HYDROLASE"/>
    <property type="match status" value="1"/>
</dbReference>
<dbReference type="PANTHER" id="PTHR43211:SF1">
    <property type="entry name" value="BLL6422 PROTEIN"/>
    <property type="match status" value="1"/>
</dbReference>
<dbReference type="InterPro" id="IPR011234">
    <property type="entry name" value="Fumarylacetoacetase-like_C"/>
</dbReference>